<dbReference type="InterPro" id="IPR039776">
    <property type="entry name" value="Pds5"/>
</dbReference>
<evidence type="ECO:0000256" key="3">
    <source>
        <dbReference type="ARBA" id="ARBA00023204"/>
    </source>
</evidence>
<gene>
    <name evidence="5" type="primary">PDS5_0</name>
    <name evidence="5" type="ORF">CFP56_037327</name>
</gene>
<keyword evidence="4" id="KW-0539">Nucleus</keyword>
<keyword evidence="6" id="KW-1185">Reference proteome</keyword>
<evidence type="ECO:0000313" key="5">
    <source>
        <dbReference type="EMBL" id="KAK7821757.1"/>
    </source>
</evidence>
<keyword evidence="2" id="KW-0227">DNA damage</keyword>
<evidence type="ECO:0000256" key="2">
    <source>
        <dbReference type="ARBA" id="ARBA00022763"/>
    </source>
</evidence>
<proteinExistence type="predicted"/>
<evidence type="ECO:0000256" key="1">
    <source>
        <dbReference type="ARBA" id="ARBA00004123"/>
    </source>
</evidence>
<comment type="subcellular location">
    <subcellularLocation>
        <location evidence="1">Nucleus</location>
    </subcellularLocation>
</comment>
<dbReference type="Proteomes" id="UP000237347">
    <property type="component" value="Unassembled WGS sequence"/>
</dbReference>
<comment type="caution">
    <text evidence="5">The sequence shown here is derived from an EMBL/GenBank/DDBJ whole genome shotgun (WGS) entry which is preliminary data.</text>
</comment>
<name>A0AAW0J4X4_QUESU</name>
<dbReference type="GO" id="GO:0007064">
    <property type="term" value="P:mitotic sister chromatid cohesion"/>
    <property type="evidence" value="ECO:0007669"/>
    <property type="project" value="InterPro"/>
</dbReference>
<evidence type="ECO:0000256" key="4">
    <source>
        <dbReference type="ARBA" id="ARBA00023242"/>
    </source>
</evidence>
<dbReference type="GO" id="GO:0000785">
    <property type="term" value="C:chromatin"/>
    <property type="evidence" value="ECO:0007669"/>
    <property type="project" value="TreeGrafter"/>
</dbReference>
<accession>A0AAW0J4X4</accession>
<protein>
    <submittedName>
        <fullName evidence="5">Sister chromatid cohesion protein pds5</fullName>
    </submittedName>
</protein>
<dbReference type="PANTHER" id="PTHR12663">
    <property type="entry name" value="ANDROGEN INDUCED INHIBITOR OF PROLIFERATION AS3 / PDS5-RELATED"/>
    <property type="match status" value="1"/>
</dbReference>
<sequence>MLQRICNIGNHAKINKTYCRIVNQFINKILRSIDLKEDGKSLLNPHSSIDDLLPLIDKVKNLLANVDQAPSKSMQDALLPSMKALVTNELLRHAEMDVKVSVASCITKITRIIAPNTPYDDEQMKEIFQLILATFENFSQVSNCCCTEELVLELLVIGIFERKPYSDAMNRLLRITKVDSIRWKCKSIKTTRH</sequence>
<dbReference type="GO" id="GO:0005634">
    <property type="term" value="C:nucleus"/>
    <property type="evidence" value="ECO:0007669"/>
    <property type="project" value="UniProtKB-SubCell"/>
</dbReference>
<dbReference type="EMBL" id="PKMF04000690">
    <property type="protein sequence ID" value="KAK7821757.1"/>
    <property type="molecule type" value="Genomic_DNA"/>
</dbReference>
<organism evidence="5 6">
    <name type="scientific">Quercus suber</name>
    <name type="common">Cork oak</name>
    <dbReference type="NCBI Taxonomy" id="58331"/>
    <lineage>
        <taxon>Eukaryota</taxon>
        <taxon>Viridiplantae</taxon>
        <taxon>Streptophyta</taxon>
        <taxon>Embryophyta</taxon>
        <taxon>Tracheophyta</taxon>
        <taxon>Spermatophyta</taxon>
        <taxon>Magnoliopsida</taxon>
        <taxon>eudicotyledons</taxon>
        <taxon>Gunneridae</taxon>
        <taxon>Pentapetalae</taxon>
        <taxon>rosids</taxon>
        <taxon>fabids</taxon>
        <taxon>Fagales</taxon>
        <taxon>Fagaceae</taxon>
        <taxon>Quercus</taxon>
    </lineage>
</organism>
<keyword evidence="3" id="KW-0234">DNA repair</keyword>
<evidence type="ECO:0000313" key="6">
    <source>
        <dbReference type="Proteomes" id="UP000237347"/>
    </source>
</evidence>
<dbReference type="GO" id="GO:0006281">
    <property type="term" value="P:DNA repair"/>
    <property type="evidence" value="ECO:0007669"/>
    <property type="project" value="UniProtKB-KW"/>
</dbReference>
<reference evidence="5 6" key="1">
    <citation type="journal article" date="2018" name="Sci. Data">
        <title>The draft genome sequence of cork oak.</title>
        <authorList>
            <person name="Ramos A.M."/>
            <person name="Usie A."/>
            <person name="Barbosa P."/>
            <person name="Barros P.M."/>
            <person name="Capote T."/>
            <person name="Chaves I."/>
            <person name="Simoes F."/>
            <person name="Abreu I."/>
            <person name="Carrasquinho I."/>
            <person name="Faro C."/>
            <person name="Guimaraes J.B."/>
            <person name="Mendonca D."/>
            <person name="Nobrega F."/>
            <person name="Rodrigues L."/>
            <person name="Saibo N.J.M."/>
            <person name="Varela M.C."/>
            <person name="Egas C."/>
            <person name="Matos J."/>
            <person name="Miguel C.M."/>
            <person name="Oliveira M.M."/>
            <person name="Ricardo C.P."/>
            <person name="Goncalves S."/>
        </authorList>
    </citation>
    <scope>NUCLEOTIDE SEQUENCE [LARGE SCALE GENOMIC DNA]</scope>
    <source>
        <strain evidence="6">cv. HL8</strain>
    </source>
</reference>
<dbReference type="AlphaFoldDB" id="A0AAW0J4X4"/>
<dbReference type="Pfam" id="PF20168">
    <property type="entry name" value="PDS5"/>
    <property type="match status" value="1"/>
</dbReference>
<dbReference type="PANTHER" id="PTHR12663:SF69">
    <property type="entry name" value="SISTER CHROMATID COHESION PROTEIN PDS5 HOMOLOG E"/>
    <property type="match status" value="1"/>
</dbReference>